<evidence type="ECO:0000259" key="11">
    <source>
        <dbReference type="PROSITE" id="PS50929"/>
    </source>
</evidence>
<keyword evidence="4 9" id="KW-0812">Transmembrane</keyword>
<dbReference type="PROSITE" id="PS50893">
    <property type="entry name" value="ABC_TRANSPORTER_2"/>
    <property type="match status" value="1"/>
</dbReference>
<organism evidence="12 13">
    <name type="scientific">Mycobacterium shigaense</name>
    <dbReference type="NCBI Taxonomy" id="722731"/>
    <lineage>
        <taxon>Bacteria</taxon>
        <taxon>Bacillati</taxon>
        <taxon>Actinomycetota</taxon>
        <taxon>Actinomycetes</taxon>
        <taxon>Mycobacteriales</taxon>
        <taxon>Mycobacteriaceae</taxon>
        <taxon>Mycobacterium</taxon>
        <taxon>Mycobacterium simiae complex</taxon>
    </lineage>
</organism>
<dbReference type="InterPro" id="IPR027417">
    <property type="entry name" value="P-loop_NTPase"/>
</dbReference>
<dbReference type="PANTHER" id="PTHR43394:SF1">
    <property type="entry name" value="ATP-BINDING CASSETTE SUB-FAMILY B MEMBER 10, MITOCHONDRIAL"/>
    <property type="match status" value="1"/>
</dbReference>
<feature type="domain" description="ABC transporter" evidence="10">
    <location>
        <begin position="363"/>
        <end position="601"/>
    </location>
</feature>
<dbReference type="GO" id="GO:0016887">
    <property type="term" value="F:ATP hydrolysis activity"/>
    <property type="evidence" value="ECO:0007669"/>
    <property type="project" value="InterPro"/>
</dbReference>
<keyword evidence="3" id="KW-1003">Cell membrane</keyword>
<evidence type="ECO:0000256" key="9">
    <source>
        <dbReference type="SAM" id="Phobius"/>
    </source>
</evidence>
<dbReference type="Proteomes" id="UP000217736">
    <property type="component" value="Chromosome"/>
</dbReference>
<feature type="transmembrane region" description="Helical" evidence="9">
    <location>
        <begin position="155"/>
        <end position="179"/>
    </location>
</feature>
<dbReference type="InterPro" id="IPR003439">
    <property type="entry name" value="ABC_transporter-like_ATP-bd"/>
</dbReference>
<dbReference type="GO" id="GO:0005524">
    <property type="term" value="F:ATP binding"/>
    <property type="evidence" value="ECO:0007669"/>
    <property type="project" value="UniProtKB-KW"/>
</dbReference>
<dbReference type="CDD" id="cd18548">
    <property type="entry name" value="ABC_6TM_Tm287_like"/>
    <property type="match status" value="1"/>
</dbReference>
<name>A0A1Z4ELN8_9MYCO</name>
<dbReference type="InterPro" id="IPR003593">
    <property type="entry name" value="AAA+_ATPase"/>
</dbReference>
<keyword evidence="13" id="KW-1185">Reference proteome</keyword>
<dbReference type="Pfam" id="PF00664">
    <property type="entry name" value="ABC_membrane"/>
    <property type="match status" value="1"/>
</dbReference>
<dbReference type="GO" id="GO:0005886">
    <property type="term" value="C:plasma membrane"/>
    <property type="evidence" value="ECO:0007669"/>
    <property type="project" value="UniProtKB-SubCell"/>
</dbReference>
<evidence type="ECO:0000256" key="2">
    <source>
        <dbReference type="ARBA" id="ARBA00022448"/>
    </source>
</evidence>
<keyword evidence="5" id="KW-0547">Nucleotide-binding</keyword>
<accession>A0A1Z4ELN8</accession>
<evidence type="ECO:0000256" key="4">
    <source>
        <dbReference type="ARBA" id="ARBA00022692"/>
    </source>
</evidence>
<evidence type="ECO:0000256" key="1">
    <source>
        <dbReference type="ARBA" id="ARBA00004651"/>
    </source>
</evidence>
<dbReference type="AlphaFoldDB" id="A0A1Z4ELN8"/>
<dbReference type="FunFam" id="1.20.1560.10:FF:000040">
    <property type="entry name" value="Multidrug ABC transporter ATP-binding protein"/>
    <property type="match status" value="1"/>
</dbReference>
<reference evidence="13" key="1">
    <citation type="submission" date="2017-06" db="EMBL/GenBank/DDBJ databases">
        <title>Complete Genome Sequence of Mycobacterium shigaense.</title>
        <authorList>
            <person name="Fukano H."/>
            <person name="Yoshida M."/>
            <person name="Kazumi Y."/>
            <person name="Ogura Y."/>
            <person name="Mitarai S."/>
            <person name="Hayashi T."/>
            <person name="Hoshino Y."/>
        </authorList>
    </citation>
    <scope>NUCLEOTIDE SEQUENCE [LARGE SCALE GENOMIC DNA]</scope>
    <source>
        <strain evidence="13">UN-152</strain>
    </source>
</reference>
<evidence type="ECO:0000256" key="7">
    <source>
        <dbReference type="ARBA" id="ARBA00022989"/>
    </source>
</evidence>
<feature type="domain" description="ABC transmembrane type-1" evidence="11">
    <location>
        <begin position="46"/>
        <end position="328"/>
    </location>
</feature>
<dbReference type="InterPro" id="IPR017871">
    <property type="entry name" value="ABC_transporter-like_CS"/>
</dbReference>
<evidence type="ECO:0000256" key="5">
    <source>
        <dbReference type="ARBA" id="ARBA00022741"/>
    </source>
</evidence>
<evidence type="ECO:0000256" key="8">
    <source>
        <dbReference type="ARBA" id="ARBA00023136"/>
    </source>
</evidence>
<dbReference type="Pfam" id="PF00005">
    <property type="entry name" value="ABC_tran"/>
    <property type="match status" value="1"/>
</dbReference>
<dbReference type="InterPro" id="IPR036640">
    <property type="entry name" value="ABC1_TM_sf"/>
</dbReference>
<dbReference type="PROSITE" id="PS50929">
    <property type="entry name" value="ABC_TM1F"/>
    <property type="match status" value="1"/>
</dbReference>
<dbReference type="GO" id="GO:0015421">
    <property type="term" value="F:ABC-type oligopeptide transporter activity"/>
    <property type="evidence" value="ECO:0007669"/>
    <property type="project" value="TreeGrafter"/>
</dbReference>
<dbReference type="SMART" id="SM00382">
    <property type="entry name" value="AAA"/>
    <property type="match status" value="1"/>
</dbReference>
<evidence type="ECO:0000259" key="10">
    <source>
        <dbReference type="PROSITE" id="PS50893"/>
    </source>
</evidence>
<dbReference type="EMBL" id="AP018164">
    <property type="protein sequence ID" value="BAX93851.1"/>
    <property type="molecule type" value="Genomic_DNA"/>
</dbReference>
<evidence type="ECO:0000256" key="6">
    <source>
        <dbReference type="ARBA" id="ARBA00022840"/>
    </source>
</evidence>
<gene>
    <name evidence="12" type="ORF">MSG_03725</name>
</gene>
<feature type="transmembrane region" description="Helical" evidence="9">
    <location>
        <begin position="268"/>
        <end position="290"/>
    </location>
</feature>
<dbReference type="InterPro" id="IPR039421">
    <property type="entry name" value="Type_1_exporter"/>
</dbReference>
<feature type="transmembrane region" description="Helical" evidence="9">
    <location>
        <begin position="185"/>
        <end position="204"/>
    </location>
</feature>
<keyword evidence="6 12" id="KW-0067">ATP-binding</keyword>
<dbReference type="Gene3D" id="1.20.1560.10">
    <property type="entry name" value="ABC transporter type 1, transmembrane domain"/>
    <property type="match status" value="1"/>
</dbReference>
<dbReference type="PANTHER" id="PTHR43394">
    <property type="entry name" value="ATP-DEPENDENT PERMEASE MDL1, MITOCHONDRIAL"/>
    <property type="match status" value="1"/>
</dbReference>
<feature type="transmembrane region" description="Helical" evidence="9">
    <location>
        <begin position="302"/>
        <end position="326"/>
    </location>
</feature>
<feature type="transmembrane region" description="Helical" evidence="9">
    <location>
        <begin position="44"/>
        <end position="62"/>
    </location>
</feature>
<dbReference type="InterPro" id="IPR011527">
    <property type="entry name" value="ABC1_TM_dom"/>
</dbReference>
<evidence type="ECO:0000256" key="3">
    <source>
        <dbReference type="ARBA" id="ARBA00022475"/>
    </source>
</evidence>
<sequence>MVSPDAVGARNPAAPLQPASATVCDSYQMLLALLRQYIRPYRRLVAALMALQLISTLASLYLPTVNAAIIDDGVSKGDAATIVRLGGVMLAVTGLQALCAVGAVYFGSRTGMGFGRDLRWAMFEHVTTFSEPETARFGAPTLLTRTTNDVRQIQYLVQIGATVLVTAPIMCVGGIFMAIHQEAALTWLLVVSVPVLGITNYLIMSRMLPLFRSMQSLIDGINRVLRDQLAGVRVVRAFTREGFERDRFARANAALSDASLTAGTWQALMLPVTTLTINVSSVALIWFGGLRIDRGQMQVGSLTAFLAYFTQILMAVLMATMTLVVLPRASVCADRITEVLSTRPAIGSPQRPQFPAAGITGALRVDGVGFRYFGADRPVLQGISFTARPGTTTAVVGSTGSGKSTLLSLICRLYDVTAGAVVVDGVDVREYQTERLWSAIGLVPQRGYLFSGTVAENLRYGAAPGQVLTDDQMWEALRIAAADDFVRADKDRLQMRVAQGGGNFSGGQRQRLAIARAVIRRPAIYLFDDAFSALDVHTDSRVRAALREISGDATIIVVTQRIATAAEADQVIVIDNGRLVGAGTHESLLADCPTYAEFADSQTVEVGRAP</sequence>
<comment type="subcellular location">
    <subcellularLocation>
        <location evidence="1">Cell membrane</location>
        <topology evidence="1">Multi-pass membrane protein</topology>
    </subcellularLocation>
</comment>
<keyword evidence="2" id="KW-0813">Transport</keyword>
<keyword evidence="8 9" id="KW-0472">Membrane</keyword>
<dbReference type="KEGG" id="mshg:MSG_03725"/>
<dbReference type="PROSITE" id="PS00211">
    <property type="entry name" value="ABC_TRANSPORTER_1"/>
    <property type="match status" value="1"/>
</dbReference>
<dbReference type="FunFam" id="3.40.50.300:FF:000854">
    <property type="entry name" value="Multidrug ABC transporter ATP-binding protein"/>
    <property type="match status" value="1"/>
</dbReference>
<proteinExistence type="predicted"/>
<dbReference type="SUPFAM" id="SSF52540">
    <property type="entry name" value="P-loop containing nucleoside triphosphate hydrolases"/>
    <property type="match status" value="1"/>
</dbReference>
<keyword evidence="7 9" id="KW-1133">Transmembrane helix</keyword>
<dbReference type="SUPFAM" id="SSF90123">
    <property type="entry name" value="ABC transporter transmembrane region"/>
    <property type="match status" value="1"/>
</dbReference>
<protein>
    <submittedName>
        <fullName evidence="12">Putative ABC transporter ATP-binding protein</fullName>
    </submittedName>
</protein>
<dbReference type="Gene3D" id="3.40.50.300">
    <property type="entry name" value="P-loop containing nucleotide triphosphate hydrolases"/>
    <property type="match status" value="1"/>
</dbReference>
<evidence type="ECO:0000313" key="13">
    <source>
        <dbReference type="Proteomes" id="UP000217736"/>
    </source>
</evidence>
<evidence type="ECO:0000313" key="12">
    <source>
        <dbReference type="EMBL" id="BAX93851.1"/>
    </source>
</evidence>
<feature type="transmembrane region" description="Helical" evidence="9">
    <location>
        <begin position="82"/>
        <end position="106"/>
    </location>
</feature>